<evidence type="ECO:0000256" key="2">
    <source>
        <dbReference type="ARBA" id="ARBA00008164"/>
    </source>
</evidence>
<comment type="similarity">
    <text evidence="2">Belongs to the band 7/mec-2 family.</text>
</comment>
<dbReference type="SMART" id="SM00244">
    <property type="entry name" value="PHB"/>
    <property type="match status" value="1"/>
</dbReference>
<organism evidence="6 7">
    <name type="scientific">Neomonachus schauinslandi</name>
    <name type="common">Hawaiian monk seal</name>
    <name type="synonym">Monachus schauinslandi</name>
    <dbReference type="NCBI Taxonomy" id="29088"/>
    <lineage>
        <taxon>Eukaryota</taxon>
        <taxon>Metazoa</taxon>
        <taxon>Chordata</taxon>
        <taxon>Craniata</taxon>
        <taxon>Vertebrata</taxon>
        <taxon>Euteleostomi</taxon>
        <taxon>Mammalia</taxon>
        <taxon>Eutheria</taxon>
        <taxon>Laurasiatheria</taxon>
        <taxon>Carnivora</taxon>
        <taxon>Caniformia</taxon>
        <taxon>Pinnipedia</taxon>
        <taxon>Phocidae</taxon>
        <taxon>Monachinae</taxon>
        <taxon>Monachini</taxon>
        <taxon>Neomonachus</taxon>
    </lineage>
</organism>
<dbReference type="Gene3D" id="3.30.479.30">
    <property type="entry name" value="Band 7 domain"/>
    <property type="match status" value="1"/>
</dbReference>
<dbReference type="Pfam" id="PF01145">
    <property type="entry name" value="Band_7"/>
    <property type="match status" value="1"/>
</dbReference>
<dbReference type="InterPro" id="IPR001107">
    <property type="entry name" value="Band_7"/>
</dbReference>
<reference evidence="7" key="1">
    <citation type="submission" date="2025-08" db="UniProtKB">
        <authorList>
            <consortium name="RefSeq"/>
        </authorList>
    </citation>
    <scope>IDENTIFICATION</scope>
    <source>
        <tissue evidence="7">Blood</tissue>
    </source>
</reference>
<dbReference type="InterPro" id="IPR036013">
    <property type="entry name" value="Band_7/SPFH_dom_sf"/>
</dbReference>
<evidence type="ECO:0000256" key="1">
    <source>
        <dbReference type="ARBA" id="ARBA00004370"/>
    </source>
</evidence>
<dbReference type="PROSITE" id="PS01270">
    <property type="entry name" value="BAND_7"/>
    <property type="match status" value="1"/>
</dbReference>
<protein>
    <submittedName>
        <fullName evidence="7">Stomatin-like protein 3</fullName>
    </submittedName>
</protein>
<feature type="transmembrane region" description="Helical" evidence="4">
    <location>
        <begin position="93"/>
        <end position="116"/>
    </location>
</feature>
<dbReference type="PANTHER" id="PTHR10264">
    <property type="entry name" value="BAND 7 PROTEIN-RELATED"/>
    <property type="match status" value="1"/>
</dbReference>
<dbReference type="FunFam" id="3.30.479.30:FF:000002">
    <property type="entry name" value="band 7 protein AGAP004871"/>
    <property type="match status" value="1"/>
</dbReference>
<proteinExistence type="inferred from homology"/>
<dbReference type="InterPro" id="IPR018080">
    <property type="entry name" value="Band_7/stomatin-like_CS"/>
</dbReference>
<dbReference type="PANTHER" id="PTHR10264:SF49">
    <property type="entry name" value="STOMATIN-LIKE PROTEIN 3"/>
    <property type="match status" value="1"/>
</dbReference>
<keyword evidence="4" id="KW-0812">Transmembrane</keyword>
<comment type="subcellular location">
    <subcellularLocation>
        <location evidence="1">Membrane</location>
    </subcellularLocation>
</comment>
<evidence type="ECO:0000259" key="5">
    <source>
        <dbReference type="SMART" id="SM00244"/>
    </source>
</evidence>
<dbReference type="Gene3D" id="6.10.250.2090">
    <property type="match status" value="1"/>
</dbReference>
<evidence type="ECO:0000256" key="4">
    <source>
        <dbReference type="SAM" id="Phobius"/>
    </source>
</evidence>
<dbReference type="SUPFAM" id="SSF117892">
    <property type="entry name" value="Band 7/SPFH domain"/>
    <property type="match status" value="1"/>
</dbReference>
<dbReference type="GO" id="GO:0005886">
    <property type="term" value="C:plasma membrane"/>
    <property type="evidence" value="ECO:0007669"/>
    <property type="project" value="InterPro"/>
</dbReference>
<evidence type="ECO:0000313" key="6">
    <source>
        <dbReference type="Proteomes" id="UP000248481"/>
    </source>
</evidence>
<sequence length="358" mass="39924">MAIRYYDSNSQKIHIHGFGESRRWLGNDSWSQRGVYKHRYVSLVGRGRSTRDLHVQWLRKQTQVQGGAVCDSEEEGGLLPPHFLGISSKRLGVCGWILFSLSLLLMIITFPISIWMCLKIIKEYERAVVFRLGRIQADKARGPGLILVLPCIDVFVKVDLRTVTCNIPPQEILTRDSVTTQVDGVIYYRIYSAVSAVANVNDVHQATFLLAQTTLRNVLGTQTLSQILAGREEIAHSIQTLLDDATELWGIRVARVEIKDVRIPVQLQRSMAAEAEATREARARVLAAEGEMNASKSLKSASMVLTESPIALQLRYLQTLTTVASEKNSTIVFPLPMSILEGIGGVSYNNHEKVPNRA</sequence>
<dbReference type="InterPro" id="IPR043202">
    <property type="entry name" value="Band-7_stomatin-like"/>
</dbReference>
<dbReference type="Proteomes" id="UP000248481">
    <property type="component" value="Chromosome 3"/>
</dbReference>
<dbReference type="PRINTS" id="PR00721">
    <property type="entry name" value="STOMATIN"/>
</dbReference>
<dbReference type="InterPro" id="IPR001972">
    <property type="entry name" value="Stomatin_HflK_fam"/>
</dbReference>
<dbReference type="AlphaFoldDB" id="A0A2Y9G4C1"/>
<dbReference type="GeneID" id="110570218"/>
<dbReference type="InParanoid" id="A0A2Y9G4C1"/>
<keyword evidence="3 4" id="KW-0472">Membrane</keyword>
<feature type="domain" description="Band 7" evidence="5">
    <location>
        <begin position="116"/>
        <end position="275"/>
    </location>
</feature>
<keyword evidence="4" id="KW-1133">Transmembrane helix</keyword>
<gene>
    <name evidence="7" type="primary">STOML3</name>
</gene>
<keyword evidence="6" id="KW-1185">Reference proteome</keyword>
<dbReference type="KEGG" id="nsu:110570218"/>
<name>A0A2Y9G4C1_NEOSC</name>
<dbReference type="STRING" id="29088.A0A2Y9G4C1"/>
<evidence type="ECO:0000313" key="7">
    <source>
        <dbReference type="RefSeq" id="XP_021533872.1"/>
    </source>
</evidence>
<evidence type="ECO:0000256" key="3">
    <source>
        <dbReference type="ARBA" id="ARBA00023136"/>
    </source>
</evidence>
<dbReference type="CTD" id="161003"/>
<accession>A0A2Y9G4C1</accession>
<dbReference type="RefSeq" id="XP_021533872.1">
    <property type="nucleotide sequence ID" value="XM_021678197.1"/>
</dbReference>